<feature type="compositionally biased region" description="Gly residues" evidence="2">
    <location>
        <begin position="35"/>
        <end position="47"/>
    </location>
</feature>
<name>A0A1Q5QB95_TALAT</name>
<feature type="compositionally biased region" description="Basic and acidic residues" evidence="2">
    <location>
        <begin position="157"/>
        <end position="168"/>
    </location>
</feature>
<dbReference type="Proteomes" id="UP000214365">
    <property type="component" value="Unassembled WGS sequence"/>
</dbReference>
<dbReference type="SUPFAM" id="SSF81901">
    <property type="entry name" value="HCP-like"/>
    <property type="match status" value="1"/>
</dbReference>
<dbReference type="Gene3D" id="1.25.40.10">
    <property type="entry name" value="Tetratricopeptide repeat domain"/>
    <property type="match status" value="2"/>
</dbReference>
<reference evidence="3 4" key="1">
    <citation type="submission" date="2015-06" db="EMBL/GenBank/DDBJ databases">
        <title>Talaromyces atroroseus IBT 11181 draft genome.</title>
        <authorList>
            <person name="Rasmussen K.B."/>
            <person name="Rasmussen S."/>
            <person name="Petersen B."/>
            <person name="Sicheritz-Ponten T."/>
            <person name="Mortensen U.H."/>
            <person name="Thrane U."/>
        </authorList>
    </citation>
    <scope>NUCLEOTIDE SEQUENCE [LARGE SCALE GENOMIC DNA]</scope>
    <source>
        <strain evidence="3 4">IBT 11181</strain>
    </source>
</reference>
<organism evidence="3 4">
    <name type="scientific">Talaromyces atroroseus</name>
    <dbReference type="NCBI Taxonomy" id="1441469"/>
    <lineage>
        <taxon>Eukaryota</taxon>
        <taxon>Fungi</taxon>
        <taxon>Dikarya</taxon>
        <taxon>Ascomycota</taxon>
        <taxon>Pezizomycotina</taxon>
        <taxon>Eurotiomycetes</taxon>
        <taxon>Eurotiomycetidae</taxon>
        <taxon>Eurotiales</taxon>
        <taxon>Trichocomaceae</taxon>
        <taxon>Talaromyces</taxon>
        <taxon>Talaromyces sect. Trachyspermi</taxon>
    </lineage>
</organism>
<feature type="region of interest" description="Disordered" evidence="2">
    <location>
        <begin position="303"/>
        <end position="377"/>
    </location>
</feature>
<dbReference type="RefSeq" id="XP_020123333.1">
    <property type="nucleotide sequence ID" value="XM_020260967.1"/>
</dbReference>
<feature type="region of interest" description="Disordered" evidence="2">
    <location>
        <begin position="391"/>
        <end position="503"/>
    </location>
</feature>
<dbReference type="InterPro" id="IPR011990">
    <property type="entry name" value="TPR-like_helical_dom_sf"/>
</dbReference>
<dbReference type="OrthoDB" id="272077at2759"/>
<gene>
    <name evidence="3" type="ORF">UA08_01317</name>
</gene>
<proteinExistence type="predicted"/>
<evidence type="ECO:0000256" key="2">
    <source>
        <dbReference type="SAM" id="MobiDB-lite"/>
    </source>
</evidence>
<feature type="compositionally biased region" description="Polar residues" evidence="2">
    <location>
        <begin position="232"/>
        <end position="241"/>
    </location>
</feature>
<feature type="compositionally biased region" description="Polar residues" evidence="2">
    <location>
        <begin position="391"/>
        <end position="402"/>
    </location>
</feature>
<feature type="compositionally biased region" description="Pro residues" evidence="2">
    <location>
        <begin position="112"/>
        <end position="126"/>
    </location>
</feature>
<sequence>MAYPQQRMPPPRGPPSAPGYRSQGSGGYNPSAPGNGYGGYGGSGSDYGGASAYPRSGPPKSRPPPAQGPYNGAGGPPPPRGLPSSRARPDYGPGQRGPPSVRGPPSGRIPPARGPPPGRGPPPPHRGAPMGRPPAQRRPPPGDPYGYAANGPPSRRRGSDDHGLERQMGDMSIASPPTRPHTSNSSRAPRGYPNDGFYLDPGQQNGGSGFPVPPQRSYTDANVPPPIKIPQRSATTPSQYTPPLRSPKYPGQATYTEPTDYAEPPAPAFANNSLAPTSAYGDEVKYKTFSTYVHHNVFADYFKDQDGEDPEGEAEQAEDDELDMPNFDAMPSTEPVHRRNASLENHLTSEKQPGGGDGGSGYAAYRDPTPTEEGNQFANAGFHFDLPADNAANNGMNNSYRNGSVHGSDRTLSMGSYGKPAPYRHNQQQQAEAYGAAPNGNPETQNPDALPAHPLPYRAGLDQMPAERPAPVRQYGGPPSVQQPDPSNGAPVSPNGRPESPPLTQTELERLHLIVRRNPDDHKTALKLAKKYVEASTRLVGEEGRVDPKTRARNRDKYISDASKIVKRLVHDGYPEAMFYMADCYGSGGLGLQSDPKEAFSLYQSAAKAGHAEAAYRTAVCCELGQEEGGGTRRDAVKAVQWYRRAAALGNTPAMYKMGIILLKGLLGQQKNPREAVTWLKRAADGADEENPHALHELALMYESSSNSDFVVRNEEYSRDLFTKAAELGYKFSQYRLGTAYENGLMGLPVDARMSIIWYTRAAAQGEHQSELALSGWYLTGAEGILQQSDTEAYLWARKAAAAGLAKAEYAMGYFTEVGIGVPSNLEDAQRWYWRAASQNFDKARERLEELKKGSGRMQKTRVSRSAVAQQQQQGDCILM</sequence>
<feature type="compositionally biased region" description="Pro residues" evidence="2">
    <location>
        <begin position="56"/>
        <end position="67"/>
    </location>
</feature>
<feature type="compositionally biased region" description="Low complexity" evidence="2">
    <location>
        <begin position="18"/>
        <end position="34"/>
    </location>
</feature>
<keyword evidence="1" id="KW-0677">Repeat</keyword>
<dbReference type="GeneID" id="31001072"/>
<dbReference type="InterPro" id="IPR051726">
    <property type="entry name" value="Chitin_Synth_Reg"/>
</dbReference>
<dbReference type="Pfam" id="PF08238">
    <property type="entry name" value="Sel1"/>
    <property type="match status" value="7"/>
</dbReference>
<dbReference type="SMART" id="SM00671">
    <property type="entry name" value="SEL1"/>
    <property type="match status" value="7"/>
</dbReference>
<dbReference type="InterPro" id="IPR006597">
    <property type="entry name" value="Sel1-like"/>
</dbReference>
<keyword evidence="4" id="KW-1185">Reference proteome</keyword>
<evidence type="ECO:0000313" key="3">
    <source>
        <dbReference type="EMBL" id="OKL63212.1"/>
    </source>
</evidence>
<feature type="region of interest" description="Disordered" evidence="2">
    <location>
        <begin position="1"/>
        <end position="276"/>
    </location>
</feature>
<feature type="compositionally biased region" description="Acidic residues" evidence="2">
    <location>
        <begin position="306"/>
        <end position="323"/>
    </location>
</feature>
<dbReference type="PANTHER" id="PTHR46430">
    <property type="entry name" value="PROTEIN SKT5-RELATED"/>
    <property type="match status" value="1"/>
</dbReference>
<protein>
    <recommendedName>
        <fullName evidence="5">Chitin synthase regulatory factor 3</fullName>
    </recommendedName>
</protein>
<evidence type="ECO:0008006" key="5">
    <source>
        <dbReference type="Google" id="ProtNLM"/>
    </source>
</evidence>
<comment type="caution">
    <text evidence="3">The sequence shown here is derived from an EMBL/GenBank/DDBJ whole genome shotgun (WGS) entry which is preliminary data.</text>
</comment>
<dbReference type="PANTHER" id="PTHR46430:SF3">
    <property type="entry name" value="ACTIVATOR OF C KINASE PROTEIN 1"/>
    <property type="match status" value="1"/>
</dbReference>
<dbReference type="STRING" id="1441469.A0A1Q5QB95"/>
<feature type="compositionally biased region" description="Low complexity" evidence="2">
    <location>
        <begin position="97"/>
        <end position="111"/>
    </location>
</feature>
<dbReference type="AlphaFoldDB" id="A0A1Q5QB95"/>
<dbReference type="EMBL" id="LFMY01000002">
    <property type="protein sequence ID" value="OKL63212.1"/>
    <property type="molecule type" value="Genomic_DNA"/>
</dbReference>
<feature type="compositionally biased region" description="Pro residues" evidence="2">
    <location>
        <begin position="7"/>
        <end position="17"/>
    </location>
</feature>
<accession>A0A1Q5QB95</accession>
<evidence type="ECO:0000313" key="4">
    <source>
        <dbReference type="Proteomes" id="UP000214365"/>
    </source>
</evidence>
<evidence type="ECO:0000256" key="1">
    <source>
        <dbReference type="ARBA" id="ARBA00022737"/>
    </source>
</evidence>